<dbReference type="EMBL" id="CACRSM010000002">
    <property type="protein sequence ID" value="VYS80084.1"/>
    <property type="molecule type" value="Genomic_DNA"/>
</dbReference>
<dbReference type="InterPro" id="IPR001228">
    <property type="entry name" value="IspD"/>
</dbReference>
<evidence type="ECO:0000256" key="6">
    <source>
        <dbReference type="ARBA" id="ARBA00023229"/>
    </source>
</evidence>
<keyword evidence="6 7" id="KW-0414">Isoprene biosynthesis</keyword>
<dbReference type="PANTHER" id="PTHR32125:SF4">
    <property type="entry name" value="2-C-METHYL-D-ERYTHRITOL 4-PHOSPHATE CYTIDYLYLTRANSFERASE, CHLOROPLASTIC"/>
    <property type="match status" value="1"/>
</dbReference>
<keyword evidence="4 7" id="KW-0808">Transferase</keyword>
<accession>A0A6N2RHI0</accession>
<evidence type="ECO:0000256" key="1">
    <source>
        <dbReference type="ARBA" id="ARBA00001282"/>
    </source>
</evidence>
<comment type="pathway">
    <text evidence="2 7">Isoprenoid biosynthesis; isopentenyl diphosphate biosynthesis via DXP pathway; isopentenyl diphosphate from 1-deoxy-D-xylulose 5-phosphate: step 2/6.</text>
</comment>
<reference evidence="8" key="1">
    <citation type="submission" date="2019-11" db="EMBL/GenBank/DDBJ databases">
        <authorList>
            <person name="Feng L."/>
        </authorList>
    </citation>
    <scope>NUCLEOTIDE SEQUENCE</scope>
    <source>
        <strain evidence="8">AodontolyticusLFYP35</strain>
    </source>
</reference>
<dbReference type="HAMAP" id="MF_00108">
    <property type="entry name" value="IspD"/>
    <property type="match status" value="1"/>
</dbReference>
<dbReference type="AlphaFoldDB" id="A0A6N2RHI0"/>
<evidence type="ECO:0000256" key="3">
    <source>
        <dbReference type="ARBA" id="ARBA00009789"/>
    </source>
</evidence>
<dbReference type="NCBIfam" id="TIGR00453">
    <property type="entry name" value="ispD"/>
    <property type="match status" value="1"/>
</dbReference>
<evidence type="ECO:0000256" key="2">
    <source>
        <dbReference type="ARBA" id="ARBA00004787"/>
    </source>
</evidence>
<comment type="function">
    <text evidence="7">Catalyzes the formation of 4-diphosphocytidyl-2-C-methyl-D-erythritol from CTP and 2-C-methyl-D-erythritol 4-phosphate (MEP).</text>
</comment>
<name>A0A6N2RHI0_9ACTO</name>
<dbReference type="GO" id="GO:0050518">
    <property type="term" value="F:2-C-methyl-D-erythritol 4-phosphate cytidylyltransferase activity"/>
    <property type="evidence" value="ECO:0007669"/>
    <property type="project" value="UniProtKB-UniRule"/>
</dbReference>
<evidence type="ECO:0000313" key="8">
    <source>
        <dbReference type="EMBL" id="VYS80084.1"/>
    </source>
</evidence>
<feature type="site" description="Positions MEP for the nucleophilic attack" evidence="7">
    <location>
        <position position="238"/>
    </location>
</feature>
<dbReference type="InterPro" id="IPR018294">
    <property type="entry name" value="ISPD_synthase_CS"/>
</dbReference>
<dbReference type="CDD" id="cd02516">
    <property type="entry name" value="CDP-ME_synthetase"/>
    <property type="match status" value="1"/>
</dbReference>
<keyword evidence="5 7" id="KW-0548">Nucleotidyltransferase</keyword>
<dbReference type="SUPFAM" id="SSF53448">
    <property type="entry name" value="Nucleotide-diphospho-sugar transferases"/>
    <property type="match status" value="1"/>
</dbReference>
<feature type="site" description="Transition state stabilizer" evidence="7">
    <location>
        <position position="28"/>
    </location>
</feature>
<evidence type="ECO:0000256" key="7">
    <source>
        <dbReference type="HAMAP-Rule" id="MF_00108"/>
    </source>
</evidence>
<evidence type="ECO:0000256" key="5">
    <source>
        <dbReference type="ARBA" id="ARBA00022695"/>
    </source>
</evidence>
<comment type="similarity">
    <text evidence="3 7">Belongs to the IspD/TarI cytidylyltransferase family. IspD subfamily.</text>
</comment>
<proteinExistence type="inferred from homology"/>
<dbReference type="InterPro" id="IPR034683">
    <property type="entry name" value="IspD/TarI"/>
</dbReference>
<dbReference type="Pfam" id="PF01128">
    <property type="entry name" value="IspD"/>
    <property type="match status" value="1"/>
</dbReference>
<dbReference type="GO" id="GO:0019288">
    <property type="term" value="P:isopentenyl diphosphate biosynthetic process, methylerythritol 4-phosphate pathway"/>
    <property type="evidence" value="ECO:0007669"/>
    <property type="project" value="UniProtKB-UniRule"/>
</dbReference>
<gene>
    <name evidence="7 8" type="primary">ispD</name>
    <name evidence="8" type="ORF">AOLFYP35_00350</name>
</gene>
<dbReference type="PANTHER" id="PTHR32125">
    <property type="entry name" value="2-C-METHYL-D-ERYTHRITOL 4-PHOSPHATE CYTIDYLYLTRANSFERASE, CHLOROPLASTIC"/>
    <property type="match status" value="1"/>
</dbReference>
<feature type="site" description="Positions MEP for the nucleophilic attack" evidence="7">
    <location>
        <position position="178"/>
    </location>
</feature>
<feature type="site" description="Transition state stabilizer" evidence="7">
    <location>
        <position position="21"/>
    </location>
</feature>
<organism evidence="8">
    <name type="scientific">Schaalia odontolytica</name>
    <dbReference type="NCBI Taxonomy" id="1660"/>
    <lineage>
        <taxon>Bacteria</taxon>
        <taxon>Bacillati</taxon>
        <taxon>Actinomycetota</taxon>
        <taxon>Actinomycetes</taxon>
        <taxon>Actinomycetales</taxon>
        <taxon>Actinomycetaceae</taxon>
        <taxon>Schaalia</taxon>
    </lineage>
</organism>
<evidence type="ECO:0000256" key="4">
    <source>
        <dbReference type="ARBA" id="ARBA00022679"/>
    </source>
</evidence>
<protein>
    <recommendedName>
        <fullName evidence="7">2-C-methyl-D-erythritol 4-phosphate cytidylyltransferase</fullName>
        <ecNumber evidence="7">2.7.7.60</ecNumber>
    </recommendedName>
    <alternativeName>
        <fullName evidence="7">4-diphosphocytidyl-2C-methyl-D-erythritol synthase</fullName>
    </alternativeName>
    <alternativeName>
        <fullName evidence="7">MEP cytidylyltransferase</fullName>
        <shortName evidence="7">MCT</shortName>
    </alternativeName>
</protein>
<dbReference type="EC" id="2.7.7.60" evidence="7"/>
<dbReference type="PROSITE" id="PS01295">
    <property type="entry name" value="ISPD"/>
    <property type="match status" value="1"/>
</dbReference>
<dbReference type="Gene3D" id="3.90.550.10">
    <property type="entry name" value="Spore Coat Polysaccharide Biosynthesis Protein SpsA, Chain A"/>
    <property type="match status" value="1"/>
</dbReference>
<dbReference type="InterPro" id="IPR050088">
    <property type="entry name" value="IspD/TarI_cytidylyltransf_bact"/>
</dbReference>
<sequence length="258" mass="26874">MTSISPAQVFAVITAAGSGTRLGSDRPKALVDLDGMPLVEHALRNLHSGGVDCAVVTAPPDHFDEFRALLDTAEFRDIVRVVPGSPLSRQASVAAGLEALAQTVDALSDDSPVLIHDAARPLVSPQLVSRVIDALRAGEQAVIPGLAVADTLKSFRELPEASAGQTQGARYVDATVDRAGLVAVQTPQGFPWKVIRELHRRAAASANSEATALTDDAGLAQQAGIPVCIVAGEGRALKITTPIDLVFARAILSEDARA</sequence>
<comment type="catalytic activity">
    <reaction evidence="1 7">
        <text>2-C-methyl-D-erythritol 4-phosphate + CTP + H(+) = 4-CDP-2-C-methyl-D-erythritol + diphosphate</text>
        <dbReference type="Rhea" id="RHEA:13429"/>
        <dbReference type="ChEBI" id="CHEBI:15378"/>
        <dbReference type="ChEBI" id="CHEBI:33019"/>
        <dbReference type="ChEBI" id="CHEBI:37563"/>
        <dbReference type="ChEBI" id="CHEBI:57823"/>
        <dbReference type="ChEBI" id="CHEBI:58262"/>
        <dbReference type="EC" id="2.7.7.60"/>
    </reaction>
</comment>
<dbReference type="UniPathway" id="UPA00056">
    <property type="reaction ID" value="UER00093"/>
</dbReference>
<dbReference type="InterPro" id="IPR029044">
    <property type="entry name" value="Nucleotide-diphossugar_trans"/>
</dbReference>